<proteinExistence type="predicted"/>
<name>A0A508X5Z1_9HYPH</name>
<accession>A0A508X5Z1</accession>
<dbReference type="EMBL" id="CABFNB010000125">
    <property type="protein sequence ID" value="VTZ64351.1"/>
    <property type="molecule type" value="Genomic_DNA"/>
</dbReference>
<organism evidence="1 2">
    <name type="scientific">Sinorhizobium medicae</name>
    <dbReference type="NCBI Taxonomy" id="110321"/>
    <lineage>
        <taxon>Bacteria</taxon>
        <taxon>Pseudomonadati</taxon>
        <taxon>Pseudomonadota</taxon>
        <taxon>Alphaproteobacteria</taxon>
        <taxon>Hyphomicrobiales</taxon>
        <taxon>Rhizobiaceae</taxon>
        <taxon>Sinorhizobium/Ensifer group</taxon>
        <taxon>Sinorhizobium</taxon>
    </lineage>
</organism>
<gene>
    <name evidence="1" type="ORF">EMEDMD4_570231</name>
</gene>
<sequence length="97" mass="10482">MPFRVDCPWLAKSKLLTHSGPGTTNSCARTYADVRAHAAIAGAVIWISLLQEVSVLSLDEEVVVGAASRTAVANSYTCLGSCRRHTNCRGKHRKGER</sequence>
<dbReference type="Proteomes" id="UP000507954">
    <property type="component" value="Unassembled WGS sequence"/>
</dbReference>
<protein>
    <submittedName>
        <fullName evidence="1">Uncharacterized protein</fullName>
    </submittedName>
</protein>
<reference evidence="1 2" key="1">
    <citation type="submission" date="2019-06" db="EMBL/GenBank/DDBJ databases">
        <authorList>
            <person name="Le Quere A."/>
            <person name="Colella S."/>
        </authorList>
    </citation>
    <scope>NUCLEOTIDE SEQUENCE [LARGE SCALE GENOMIC DNA]</scope>
    <source>
        <strain evidence="1">EmedicaeMD41</strain>
    </source>
</reference>
<evidence type="ECO:0000313" key="1">
    <source>
        <dbReference type="EMBL" id="VTZ64351.1"/>
    </source>
</evidence>
<dbReference type="AlphaFoldDB" id="A0A508X5Z1"/>
<evidence type="ECO:0000313" key="2">
    <source>
        <dbReference type="Proteomes" id="UP000507954"/>
    </source>
</evidence>